<dbReference type="PANTHER" id="PTHR43861">
    <property type="entry name" value="TRANS-ACONITATE 2-METHYLTRANSFERASE-RELATED"/>
    <property type="match status" value="1"/>
</dbReference>
<keyword evidence="2" id="KW-0489">Methyltransferase</keyword>
<protein>
    <submittedName>
        <fullName evidence="2">Methyltransferase domain-containing protein</fullName>
    </submittedName>
</protein>
<organism evidence="2 3">
    <name type="scientific">Thermomonospora echinospora</name>
    <dbReference type="NCBI Taxonomy" id="1992"/>
    <lineage>
        <taxon>Bacteria</taxon>
        <taxon>Bacillati</taxon>
        <taxon>Actinomycetota</taxon>
        <taxon>Actinomycetes</taxon>
        <taxon>Streptosporangiales</taxon>
        <taxon>Thermomonosporaceae</taxon>
        <taxon>Thermomonospora</taxon>
    </lineage>
</organism>
<dbReference type="GO" id="GO:0032259">
    <property type="term" value="P:methylation"/>
    <property type="evidence" value="ECO:0007669"/>
    <property type="project" value="UniProtKB-KW"/>
</dbReference>
<dbReference type="SUPFAM" id="SSF53335">
    <property type="entry name" value="S-adenosyl-L-methionine-dependent methyltransferases"/>
    <property type="match status" value="1"/>
</dbReference>
<feature type="domain" description="Methyltransferase type 11" evidence="1">
    <location>
        <begin position="37"/>
        <end position="134"/>
    </location>
</feature>
<proteinExistence type="predicted"/>
<dbReference type="RefSeq" id="WP_103938338.1">
    <property type="nucleotide sequence ID" value="NZ_FNVO01000005.1"/>
</dbReference>
<dbReference type="Pfam" id="PF08241">
    <property type="entry name" value="Methyltransf_11"/>
    <property type="match status" value="1"/>
</dbReference>
<dbReference type="PANTHER" id="PTHR43861:SF1">
    <property type="entry name" value="TRANS-ACONITATE 2-METHYLTRANSFERASE"/>
    <property type="match status" value="1"/>
</dbReference>
<dbReference type="Proteomes" id="UP000236723">
    <property type="component" value="Unassembled WGS sequence"/>
</dbReference>
<sequence length="241" mass="27115">MDKQLGLGKSSAKGERGITKRLDALSRQTALRGDRLLDVGCGDGVYTVRLADGFSGVEAIDIQEDRLALFTERIKDTPLQRSITVRAMSAAELDYPDASFDLVTAIEVMEHVAELPRTLAEIHRVLRPGGRLCITTPNRWFPFETHGVLYRGRRYPSSRAPFVTWVRPVHRRFSDARTFTAAELRQHLAEAGLRTLSVDYMMPPFDRSGIGRRIRDVTDRIERSPLSFFGMTLIVTAEKPA</sequence>
<dbReference type="OrthoDB" id="5566900at2"/>
<dbReference type="AlphaFoldDB" id="A0A1H6AG71"/>
<accession>A0A1H6AG71</accession>
<dbReference type="GO" id="GO:0008757">
    <property type="term" value="F:S-adenosylmethionine-dependent methyltransferase activity"/>
    <property type="evidence" value="ECO:0007669"/>
    <property type="project" value="InterPro"/>
</dbReference>
<keyword evidence="3" id="KW-1185">Reference proteome</keyword>
<keyword evidence="2" id="KW-0808">Transferase</keyword>
<dbReference type="CDD" id="cd02440">
    <property type="entry name" value="AdoMet_MTases"/>
    <property type="match status" value="1"/>
</dbReference>
<dbReference type="Gene3D" id="3.40.50.150">
    <property type="entry name" value="Vaccinia Virus protein VP39"/>
    <property type="match status" value="1"/>
</dbReference>
<gene>
    <name evidence="2" type="ORF">SAMN04489712_105381</name>
</gene>
<evidence type="ECO:0000259" key="1">
    <source>
        <dbReference type="Pfam" id="PF08241"/>
    </source>
</evidence>
<dbReference type="EMBL" id="FNVO01000005">
    <property type="protein sequence ID" value="SEG46756.1"/>
    <property type="molecule type" value="Genomic_DNA"/>
</dbReference>
<evidence type="ECO:0000313" key="3">
    <source>
        <dbReference type="Proteomes" id="UP000236723"/>
    </source>
</evidence>
<name>A0A1H6AG71_9ACTN</name>
<reference evidence="3" key="1">
    <citation type="submission" date="2016-10" db="EMBL/GenBank/DDBJ databases">
        <authorList>
            <person name="Varghese N."/>
            <person name="Submissions S."/>
        </authorList>
    </citation>
    <scope>NUCLEOTIDE SEQUENCE [LARGE SCALE GENOMIC DNA]</scope>
    <source>
        <strain evidence="3">DSM 43163</strain>
    </source>
</reference>
<dbReference type="InterPro" id="IPR013216">
    <property type="entry name" value="Methyltransf_11"/>
</dbReference>
<evidence type="ECO:0000313" key="2">
    <source>
        <dbReference type="EMBL" id="SEG46756.1"/>
    </source>
</evidence>
<dbReference type="InterPro" id="IPR029063">
    <property type="entry name" value="SAM-dependent_MTases_sf"/>
</dbReference>